<dbReference type="EMBL" id="CP061800">
    <property type="protein sequence ID" value="QTA88676.1"/>
    <property type="molecule type" value="Genomic_DNA"/>
</dbReference>
<keyword evidence="2" id="KW-1185">Reference proteome</keyword>
<name>A0A975GP58_9BACT</name>
<dbReference type="KEGG" id="dmm:dnm_047230"/>
<proteinExistence type="predicted"/>
<evidence type="ECO:0000313" key="1">
    <source>
        <dbReference type="EMBL" id="QTA88676.1"/>
    </source>
</evidence>
<gene>
    <name evidence="1" type="ORF">dnm_047230</name>
</gene>
<sequence>MQLRLKCFTGSPAMKRFGRGCKPRPANNYQLSIITLAKDHKSSSWHRSG</sequence>
<dbReference type="AlphaFoldDB" id="A0A975GP58"/>
<protein>
    <submittedName>
        <fullName evidence="1">Uncharacterized protein</fullName>
    </submittedName>
</protein>
<organism evidence="1 2">
    <name type="scientific">Desulfonema magnum</name>
    <dbReference type="NCBI Taxonomy" id="45655"/>
    <lineage>
        <taxon>Bacteria</taxon>
        <taxon>Pseudomonadati</taxon>
        <taxon>Thermodesulfobacteriota</taxon>
        <taxon>Desulfobacteria</taxon>
        <taxon>Desulfobacterales</taxon>
        <taxon>Desulfococcaceae</taxon>
        <taxon>Desulfonema</taxon>
    </lineage>
</organism>
<accession>A0A975GP58</accession>
<reference evidence="1" key="1">
    <citation type="journal article" date="2021" name="Microb. Physiol.">
        <title>Proteogenomic Insights into the Physiology of Marine, Sulfate-Reducing, Filamentous Desulfonema limicola and Desulfonema magnum.</title>
        <authorList>
            <person name="Schnaars V."/>
            <person name="Wohlbrand L."/>
            <person name="Scheve S."/>
            <person name="Hinrichs C."/>
            <person name="Reinhardt R."/>
            <person name="Rabus R."/>
        </authorList>
    </citation>
    <scope>NUCLEOTIDE SEQUENCE</scope>
    <source>
        <strain evidence="1">4be13</strain>
    </source>
</reference>
<evidence type="ECO:0000313" key="2">
    <source>
        <dbReference type="Proteomes" id="UP000663722"/>
    </source>
</evidence>
<dbReference type="Proteomes" id="UP000663722">
    <property type="component" value="Chromosome"/>
</dbReference>